<dbReference type="Proteomes" id="UP000254889">
    <property type="component" value="Chromosome"/>
</dbReference>
<dbReference type="PANTHER" id="PTHR34219">
    <property type="entry name" value="IRON-REGULATED INNER MEMBRANE PROTEIN-RELATED"/>
    <property type="match status" value="1"/>
</dbReference>
<sequence>MRGLFTLIHRWIGLAIATFIVVSGLTGAVISWDHELDELINPHLLLSPHVGARVPPLDIISHAETSEPRAFVVYMALDPEPGRNYEVMLEPKVDPATGKLYNLDFNRIYYDSVTGAEVGRRNWGAAWPITRETFVSFLYKLHYMYHIPEMWGTDRWGYWLLGIVALVWTLDCFVGFYLTLPLRRKEREATPSKGYWARWKPAWQIKTSGSAYRINFDVHRAFGLWFWVLLFIVAFTGFSLNLYREVFYPMMSMVSQVTPDIFMTREPTPIGKPITPKLTFDAVLAKGEIEASRQGIKEPPGGVFYATQWGVYGVLFFKSGDDHGSGGVGPALLTFDQEDGRYLGRRIPWEGTAADIFLQAQFPLHSGRILGLPGRIAISLLGLACAALAVTGVVIWYRKRRARIRVRIAERERLNRQVAVV</sequence>
<protein>
    <submittedName>
        <fullName evidence="2">PepSY domain-containing protein</fullName>
    </submittedName>
</protein>
<dbReference type="RefSeq" id="WP_115688626.1">
    <property type="nucleotide sequence ID" value="NZ_CP031417.1"/>
</dbReference>
<feature type="transmembrane region" description="Helical" evidence="1">
    <location>
        <begin position="156"/>
        <end position="178"/>
    </location>
</feature>
<feature type="transmembrane region" description="Helical" evidence="1">
    <location>
        <begin position="12"/>
        <end position="32"/>
    </location>
</feature>
<feature type="transmembrane region" description="Helical" evidence="1">
    <location>
        <begin position="222"/>
        <end position="243"/>
    </location>
</feature>
<dbReference type="KEGG" id="ptaw:DW352_03630"/>
<dbReference type="OrthoDB" id="7238323at2"/>
<dbReference type="EMBL" id="CP031417">
    <property type="protein sequence ID" value="AXK79688.1"/>
    <property type="molecule type" value="Genomic_DNA"/>
</dbReference>
<keyword evidence="1" id="KW-0812">Transmembrane</keyword>
<reference evidence="2 3" key="1">
    <citation type="submission" date="2018-07" db="EMBL/GenBank/DDBJ databases">
        <authorList>
            <person name="Quirk P.G."/>
            <person name="Krulwich T.A."/>
        </authorList>
    </citation>
    <scope>NUCLEOTIDE SEQUENCE [LARGE SCALE GENOMIC DNA]</scope>
    <source>
        <strain evidence="2 3">CC-BB4</strain>
    </source>
</reference>
<dbReference type="PANTHER" id="PTHR34219:SF5">
    <property type="entry name" value="BLR4505 PROTEIN"/>
    <property type="match status" value="1"/>
</dbReference>
<evidence type="ECO:0000313" key="2">
    <source>
        <dbReference type="EMBL" id="AXK79688.1"/>
    </source>
</evidence>
<name>A0A345ZRZ1_9HYPH</name>
<dbReference type="AlphaFoldDB" id="A0A345ZRZ1"/>
<evidence type="ECO:0000256" key="1">
    <source>
        <dbReference type="SAM" id="Phobius"/>
    </source>
</evidence>
<keyword evidence="1" id="KW-1133">Transmembrane helix</keyword>
<organism evidence="2 3">
    <name type="scientific">Pseudolabrys taiwanensis</name>
    <dbReference type="NCBI Taxonomy" id="331696"/>
    <lineage>
        <taxon>Bacteria</taxon>
        <taxon>Pseudomonadati</taxon>
        <taxon>Pseudomonadota</taxon>
        <taxon>Alphaproteobacteria</taxon>
        <taxon>Hyphomicrobiales</taxon>
        <taxon>Xanthobacteraceae</taxon>
        <taxon>Pseudolabrys</taxon>
    </lineage>
</organism>
<dbReference type="Pfam" id="PF03929">
    <property type="entry name" value="PepSY_TM"/>
    <property type="match status" value="1"/>
</dbReference>
<keyword evidence="3" id="KW-1185">Reference proteome</keyword>
<accession>A0A345ZRZ1</accession>
<dbReference type="InterPro" id="IPR005625">
    <property type="entry name" value="PepSY-ass_TM"/>
</dbReference>
<feature type="transmembrane region" description="Helical" evidence="1">
    <location>
        <begin position="376"/>
        <end position="397"/>
    </location>
</feature>
<proteinExistence type="predicted"/>
<evidence type="ECO:0000313" key="3">
    <source>
        <dbReference type="Proteomes" id="UP000254889"/>
    </source>
</evidence>
<gene>
    <name evidence="2" type="ORF">DW352_03630</name>
</gene>
<keyword evidence="1" id="KW-0472">Membrane</keyword>